<reference evidence="1" key="1">
    <citation type="submission" date="2021-06" db="EMBL/GenBank/DDBJ databases">
        <authorList>
            <person name="Kallberg Y."/>
            <person name="Tangrot J."/>
            <person name="Rosling A."/>
        </authorList>
    </citation>
    <scope>NUCLEOTIDE SEQUENCE</scope>
    <source>
        <strain evidence="1">CL551</strain>
    </source>
</reference>
<dbReference type="EMBL" id="CAJVPV010021526">
    <property type="protein sequence ID" value="CAG8718193.1"/>
    <property type="molecule type" value="Genomic_DNA"/>
</dbReference>
<protein>
    <submittedName>
        <fullName evidence="1">10247_t:CDS:1</fullName>
    </submittedName>
</protein>
<feature type="non-terminal residue" evidence="1">
    <location>
        <position position="1"/>
    </location>
</feature>
<dbReference type="AlphaFoldDB" id="A0A9N9I284"/>
<accession>A0A9N9I284</accession>
<organism evidence="1 2">
    <name type="scientific">Acaulospora morrowiae</name>
    <dbReference type="NCBI Taxonomy" id="94023"/>
    <lineage>
        <taxon>Eukaryota</taxon>
        <taxon>Fungi</taxon>
        <taxon>Fungi incertae sedis</taxon>
        <taxon>Mucoromycota</taxon>
        <taxon>Glomeromycotina</taxon>
        <taxon>Glomeromycetes</taxon>
        <taxon>Diversisporales</taxon>
        <taxon>Acaulosporaceae</taxon>
        <taxon>Acaulospora</taxon>
    </lineage>
</organism>
<name>A0A9N9I284_9GLOM</name>
<feature type="non-terminal residue" evidence="1">
    <location>
        <position position="58"/>
    </location>
</feature>
<sequence>NLKAEVKNKAPSFLKAYKKLSQNEESQDIKYAEVSLLVNFRIGKTTEKFARGSENQDS</sequence>
<evidence type="ECO:0000313" key="2">
    <source>
        <dbReference type="Proteomes" id="UP000789342"/>
    </source>
</evidence>
<gene>
    <name evidence="1" type="ORF">AMORRO_LOCUS13160</name>
</gene>
<keyword evidence="2" id="KW-1185">Reference proteome</keyword>
<evidence type="ECO:0000313" key="1">
    <source>
        <dbReference type="EMBL" id="CAG8718193.1"/>
    </source>
</evidence>
<dbReference type="Proteomes" id="UP000789342">
    <property type="component" value="Unassembled WGS sequence"/>
</dbReference>
<proteinExistence type="predicted"/>
<comment type="caution">
    <text evidence="1">The sequence shown here is derived from an EMBL/GenBank/DDBJ whole genome shotgun (WGS) entry which is preliminary data.</text>
</comment>